<reference evidence="1" key="1">
    <citation type="submission" date="2018-09" db="EMBL/GenBank/DDBJ databases">
        <authorList>
            <person name="Zhou D."/>
        </authorList>
    </citation>
    <scope>NUCLEOTIDE SEQUENCE</scope>
    <source>
        <strain evidence="1">12949</strain>
        <plasmid evidence="1">p12949-FIIY</plasmid>
    </source>
</reference>
<name>A0A482M587_ENTCL</name>
<organism evidence="1">
    <name type="scientific">Enterobacter cloacae</name>
    <dbReference type="NCBI Taxonomy" id="550"/>
    <lineage>
        <taxon>Bacteria</taxon>
        <taxon>Pseudomonadati</taxon>
        <taxon>Pseudomonadota</taxon>
        <taxon>Gammaproteobacteria</taxon>
        <taxon>Enterobacterales</taxon>
        <taxon>Enterobacteriaceae</taxon>
        <taxon>Enterobacter</taxon>
        <taxon>Enterobacter cloacae complex</taxon>
    </lineage>
</organism>
<evidence type="ECO:0000313" key="1">
    <source>
        <dbReference type="EMBL" id="QBQ67874.1"/>
    </source>
</evidence>
<keyword evidence="1" id="KW-0614">Plasmid</keyword>
<sequence length="41" mass="4870">MKLYHSFDPEEMFLSGYLNRVIVNENQLFVITGPERYYLAA</sequence>
<geneLocation type="plasmid" evidence="1">
    <name>p12949-FIIY</name>
</geneLocation>
<dbReference type="AlphaFoldDB" id="A0A482M587"/>
<accession>A0A482M587</accession>
<protein>
    <submittedName>
        <fullName evidence="1">Uncharacterized protein</fullName>
    </submittedName>
</protein>
<dbReference type="EMBL" id="MH909344">
    <property type="protein sequence ID" value="QBQ67874.1"/>
    <property type="molecule type" value="Genomic_DNA"/>
</dbReference>
<proteinExistence type="predicted"/>